<dbReference type="OrthoDB" id="9035454at2"/>
<feature type="region of interest" description="Disordered" evidence="1">
    <location>
        <begin position="83"/>
        <end position="105"/>
    </location>
</feature>
<dbReference type="AlphaFoldDB" id="A0A1G8HTX7"/>
<organism evidence="3 4">
    <name type="scientific">Paraburkholderia phenazinium</name>
    <dbReference type="NCBI Taxonomy" id="60549"/>
    <lineage>
        <taxon>Bacteria</taxon>
        <taxon>Pseudomonadati</taxon>
        <taxon>Pseudomonadota</taxon>
        <taxon>Betaproteobacteria</taxon>
        <taxon>Burkholderiales</taxon>
        <taxon>Burkholderiaceae</taxon>
        <taxon>Paraburkholderia</taxon>
    </lineage>
</organism>
<feature type="signal peptide" evidence="2">
    <location>
        <begin position="1"/>
        <end position="21"/>
    </location>
</feature>
<accession>A0A1G8HTX7</accession>
<evidence type="ECO:0008006" key="5">
    <source>
        <dbReference type="Google" id="ProtNLM"/>
    </source>
</evidence>
<dbReference type="Proteomes" id="UP000199706">
    <property type="component" value="Unassembled WGS sequence"/>
</dbReference>
<name>A0A1G8HTX7_9BURK</name>
<dbReference type="Pfam" id="PF13663">
    <property type="entry name" value="DUF4148"/>
    <property type="match status" value="1"/>
</dbReference>
<evidence type="ECO:0000313" key="4">
    <source>
        <dbReference type="Proteomes" id="UP000199706"/>
    </source>
</evidence>
<gene>
    <name evidence="3" type="ORF">SAMN05216466_11766</name>
</gene>
<dbReference type="RefSeq" id="WP_090690325.1">
    <property type="nucleotide sequence ID" value="NZ_CADERL010000018.1"/>
</dbReference>
<evidence type="ECO:0000313" key="3">
    <source>
        <dbReference type="EMBL" id="SDI09992.1"/>
    </source>
</evidence>
<dbReference type="InterPro" id="IPR025421">
    <property type="entry name" value="DUF4148"/>
</dbReference>
<proteinExistence type="predicted"/>
<evidence type="ECO:0000256" key="1">
    <source>
        <dbReference type="SAM" id="MobiDB-lite"/>
    </source>
</evidence>
<protein>
    <recommendedName>
        <fullName evidence="5">DUF4148 domain-containing protein</fullName>
    </recommendedName>
</protein>
<dbReference type="EMBL" id="FNCJ01000017">
    <property type="protein sequence ID" value="SDI09992.1"/>
    <property type="molecule type" value="Genomic_DNA"/>
</dbReference>
<evidence type="ECO:0000256" key="2">
    <source>
        <dbReference type="SAM" id="SignalP"/>
    </source>
</evidence>
<sequence>MKLFRLLAVAAVFATPIASFAQSNSPVTRQSVREELVQLEQAGYNQASDQTQYPRNIEAAEARLHAQDQAVVNSSYGAVAAGTSDAGAPNAAKVSPGLGSLYAHR</sequence>
<feature type="chain" id="PRO_5011632346" description="DUF4148 domain-containing protein" evidence="2">
    <location>
        <begin position="22"/>
        <end position="105"/>
    </location>
</feature>
<reference evidence="3 4" key="1">
    <citation type="submission" date="2016-10" db="EMBL/GenBank/DDBJ databases">
        <authorList>
            <person name="de Groot N.N."/>
        </authorList>
    </citation>
    <scope>NUCLEOTIDE SEQUENCE [LARGE SCALE GENOMIC DNA]</scope>
    <source>
        <strain evidence="3 4">LMG 2247</strain>
    </source>
</reference>
<keyword evidence="2" id="KW-0732">Signal</keyword>